<comment type="caution">
    <text evidence="6">The sequence shown here is derived from an EMBL/GenBank/DDBJ whole genome shotgun (WGS) entry which is preliminary data.</text>
</comment>
<dbReference type="InterPro" id="IPR050738">
    <property type="entry name" value="Sulfatase"/>
</dbReference>
<name>A0A8J6Q425_9FLAO</name>
<evidence type="ECO:0000256" key="3">
    <source>
        <dbReference type="ARBA" id="ARBA00022801"/>
    </source>
</evidence>
<comment type="similarity">
    <text evidence="1">Belongs to the sulfatase family.</text>
</comment>
<dbReference type="PANTHER" id="PTHR42693">
    <property type="entry name" value="ARYLSULFATASE FAMILY MEMBER"/>
    <property type="match status" value="1"/>
</dbReference>
<dbReference type="PROSITE" id="PS51257">
    <property type="entry name" value="PROKAR_LIPOPROTEIN"/>
    <property type="match status" value="1"/>
</dbReference>
<evidence type="ECO:0000256" key="4">
    <source>
        <dbReference type="ARBA" id="ARBA00022837"/>
    </source>
</evidence>
<dbReference type="SUPFAM" id="SSF53649">
    <property type="entry name" value="Alkaline phosphatase-like"/>
    <property type="match status" value="1"/>
</dbReference>
<evidence type="ECO:0000313" key="6">
    <source>
        <dbReference type="EMBL" id="MBD0833005.1"/>
    </source>
</evidence>
<dbReference type="AlphaFoldDB" id="A0A8J6Q425"/>
<keyword evidence="4" id="KW-0106">Calcium</keyword>
<dbReference type="GO" id="GO:0046872">
    <property type="term" value="F:metal ion binding"/>
    <property type="evidence" value="ECO:0007669"/>
    <property type="project" value="UniProtKB-KW"/>
</dbReference>
<dbReference type="GO" id="GO:0004065">
    <property type="term" value="F:arylsulfatase activity"/>
    <property type="evidence" value="ECO:0007669"/>
    <property type="project" value="TreeGrafter"/>
</dbReference>
<dbReference type="InterPro" id="IPR024607">
    <property type="entry name" value="Sulfatase_CS"/>
</dbReference>
<keyword evidence="2" id="KW-0479">Metal-binding</keyword>
<dbReference type="RefSeq" id="WP_188230781.1">
    <property type="nucleotide sequence ID" value="NZ_JACVXB010000005.1"/>
</dbReference>
<accession>A0A8J6Q425</accession>
<dbReference type="Proteomes" id="UP000600588">
    <property type="component" value="Unassembled WGS sequence"/>
</dbReference>
<dbReference type="Pfam" id="PF00884">
    <property type="entry name" value="Sulfatase"/>
    <property type="match status" value="1"/>
</dbReference>
<keyword evidence="3 6" id="KW-0378">Hydrolase</keyword>
<dbReference type="CDD" id="cd16151">
    <property type="entry name" value="sulfatase_like"/>
    <property type="match status" value="1"/>
</dbReference>
<dbReference type="Gene3D" id="3.40.720.10">
    <property type="entry name" value="Alkaline Phosphatase, subunit A"/>
    <property type="match status" value="1"/>
</dbReference>
<keyword evidence="7" id="KW-1185">Reference proteome</keyword>
<dbReference type="EMBL" id="JACVXB010000005">
    <property type="protein sequence ID" value="MBD0833005.1"/>
    <property type="molecule type" value="Genomic_DNA"/>
</dbReference>
<dbReference type="InterPro" id="IPR000917">
    <property type="entry name" value="Sulfatase_N"/>
</dbReference>
<feature type="domain" description="Sulfatase N-terminal" evidence="5">
    <location>
        <begin position="28"/>
        <end position="338"/>
    </location>
</feature>
<evidence type="ECO:0000256" key="2">
    <source>
        <dbReference type="ARBA" id="ARBA00022723"/>
    </source>
</evidence>
<sequence length="438" mass="50416">MSLRFTPLYLLVFATLFSCNQTKSNRPPNVILIMVDDMGVEALNCYGNTQNKTPHIDAMAANSILFNDCVSQPLCTPSRLKIMTGKYNYRNYEHFGYLNTNQHTFGNLFKEQNYSTCIAGKWQLNGLSYKDEITDWNKSSRPVNFGFDEYCLWQLTKTSAEGGRYANPLIEQNGKILPQDPEAYGPDIFSNFVLDFIEKNKEKPFFVYYPMVLVHDPFVPTPDSKDWNDETKRFKNDTTYFKDMVAYTDKIVGKIQSKIKELNLEEDTIVIFTADNGTHPTVFSPTKNGIVQGAKGNTITAGTHVPLIVNWGSKTKTLKYDGLIEFSDFYTTFADLLGNENVKPDGKSFLDVLNKNSKENIRETALVYYDPEWGANVSQYRNMFVRTKHYKLYQDGKFYNLDNDILEKHPLHADSLSNHEIEIKKMLEQEFSKHPKFK</sequence>
<reference evidence="6 7" key="1">
    <citation type="submission" date="2020-09" db="EMBL/GenBank/DDBJ databases">
        <title>TT11 complete genome.</title>
        <authorList>
            <person name="Wu Z."/>
        </authorList>
    </citation>
    <scope>NUCLEOTIDE SEQUENCE [LARGE SCALE GENOMIC DNA]</scope>
    <source>
        <strain evidence="6 7">TT11</strain>
    </source>
</reference>
<evidence type="ECO:0000259" key="5">
    <source>
        <dbReference type="Pfam" id="PF00884"/>
    </source>
</evidence>
<evidence type="ECO:0000313" key="7">
    <source>
        <dbReference type="Proteomes" id="UP000600588"/>
    </source>
</evidence>
<dbReference type="InterPro" id="IPR017850">
    <property type="entry name" value="Alkaline_phosphatase_core_sf"/>
</dbReference>
<proteinExistence type="inferred from homology"/>
<dbReference type="PANTHER" id="PTHR42693:SF53">
    <property type="entry name" value="ENDO-4-O-SULFATASE"/>
    <property type="match status" value="1"/>
</dbReference>
<organism evidence="6 7">
    <name type="scientific">Aestuariibaculum sediminum</name>
    <dbReference type="NCBI Taxonomy" id="2770637"/>
    <lineage>
        <taxon>Bacteria</taxon>
        <taxon>Pseudomonadati</taxon>
        <taxon>Bacteroidota</taxon>
        <taxon>Flavobacteriia</taxon>
        <taxon>Flavobacteriales</taxon>
        <taxon>Flavobacteriaceae</taxon>
    </lineage>
</organism>
<gene>
    <name evidence="6" type="ORF">ICJ83_12770</name>
</gene>
<dbReference type="PROSITE" id="PS00523">
    <property type="entry name" value="SULFATASE_1"/>
    <property type="match status" value="1"/>
</dbReference>
<protein>
    <submittedName>
        <fullName evidence="6">Sulfatase-like hydrolase/transferase</fullName>
    </submittedName>
</protein>
<evidence type="ECO:0000256" key="1">
    <source>
        <dbReference type="ARBA" id="ARBA00008779"/>
    </source>
</evidence>